<dbReference type="PANTHER" id="PTHR43198:SF2">
    <property type="entry name" value="SI:CH1073-67J19.1-RELATED"/>
    <property type="match status" value="1"/>
</dbReference>
<dbReference type="STRING" id="4577.A0A1D6GPN7"/>
<dbReference type="PANTHER" id="PTHR43198">
    <property type="entry name" value="BIFUNCTIONAL TH2 PROTEIN"/>
    <property type="match status" value="1"/>
</dbReference>
<dbReference type="InParanoid" id="A0A1D6GPN7"/>
<dbReference type="InterPro" id="IPR050967">
    <property type="entry name" value="Thiamine_Salvage_TenA"/>
</dbReference>
<accession>A0A1D6GPN7</accession>
<dbReference type="AlphaFoldDB" id="A0A1D6GPN7"/>
<sequence length="336" mass="37691">MILLKIVVVVMDGGNAYLSVECHVQAEEVVVEKTKTMIKSLYILSKVPLDSCKSACTCSSSWTGSCNARSMGCRLIVYHYCLSVLVPTNIQHIVAFSGNASQGGTTLPMIYVLGDSLAPVENNNNLVTLLKANFLRNNIDYLGHKATGCFSNGKNSIDFLGTCVYHHRETTSSCTRSAMLIGTKGKRHNFEAKFTDACYWHQVSRLREYQGVDSRFDVIARQYLEIVWVIFPVLLPLVCLLTMVELQKLESMQWTIHQANQSGIDNNLDRAKLGKLGDLRNSWNMLSKQYKEEYEKCIEESKSLDYDKLYKGLEVLADLDKHANSRVIIPLTGSPL</sequence>
<proteinExistence type="predicted"/>
<dbReference type="EMBL" id="CM000781">
    <property type="protein sequence ID" value="AQK65135.1"/>
    <property type="molecule type" value="Genomic_DNA"/>
</dbReference>
<dbReference type="ExpressionAtlas" id="A0A1D6GPN7">
    <property type="expression patterns" value="baseline"/>
</dbReference>
<evidence type="ECO:0000313" key="1">
    <source>
        <dbReference type="EMBL" id="AQK65135.1"/>
    </source>
</evidence>
<gene>
    <name evidence="1" type="ORF">ZEAMMB73_Zm00001d014052</name>
</gene>
<reference evidence="1" key="1">
    <citation type="submission" date="2015-12" db="EMBL/GenBank/DDBJ databases">
        <title>Update maize B73 reference genome by single molecule sequencing technologies.</title>
        <authorList>
            <consortium name="Maize Genome Sequencing Project"/>
            <person name="Ware D."/>
        </authorList>
    </citation>
    <scope>NUCLEOTIDE SEQUENCE</scope>
    <source>
        <tissue evidence="1">Seedling</tissue>
    </source>
</reference>
<evidence type="ECO:0008006" key="2">
    <source>
        <dbReference type="Google" id="ProtNLM"/>
    </source>
</evidence>
<protein>
    <recommendedName>
        <fullName evidence="2">GDSL esterase/lipase</fullName>
    </recommendedName>
</protein>
<name>A0A1D6GPN7_MAIZE</name>
<organism evidence="1">
    <name type="scientific">Zea mays</name>
    <name type="common">Maize</name>
    <dbReference type="NCBI Taxonomy" id="4577"/>
    <lineage>
        <taxon>Eukaryota</taxon>
        <taxon>Viridiplantae</taxon>
        <taxon>Streptophyta</taxon>
        <taxon>Embryophyta</taxon>
        <taxon>Tracheophyta</taxon>
        <taxon>Spermatophyta</taxon>
        <taxon>Magnoliopsida</taxon>
        <taxon>Liliopsida</taxon>
        <taxon>Poales</taxon>
        <taxon>Poaceae</taxon>
        <taxon>PACMAD clade</taxon>
        <taxon>Panicoideae</taxon>
        <taxon>Andropogonodae</taxon>
        <taxon>Andropogoneae</taxon>
        <taxon>Tripsacinae</taxon>
        <taxon>Zea</taxon>
    </lineage>
</organism>